<keyword evidence="2" id="KW-1185">Reference proteome</keyword>
<name>A0ABZ2KJ70_9BACT</name>
<dbReference type="EMBL" id="CP089982">
    <property type="protein sequence ID" value="WXA97373.1"/>
    <property type="molecule type" value="Genomic_DNA"/>
</dbReference>
<sequence length="120" mass="13653">MMMLRSRNRPRSRLVVMAAGASALVLLVGLVLLLRDRSATRAQCTEMLDRYIDMTIEADPELARLTPAQREAAREMKRAIRKGEKSFAQVQGKCEAEVRRHEYDCAMQAKTPNDWEACLD</sequence>
<gene>
    <name evidence="1" type="ORF">LZC95_11055</name>
</gene>
<dbReference type="Proteomes" id="UP001379533">
    <property type="component" value="Chromosome"/>
</dbReference>
<proteinExistence type="predicted"/>
<protein>
    <submittedName>
        <fullName evidence="1">Uncharacterized protein</fullName>
    </submittedName>
</protein>
<evidence type="ECO:0000313" key="2">
    <source>
        <dbReference type="Proteomes" id="UP001379533"/>
    </source>
</evidence>
<organism evidence="1 2">
    <name type="scientific">Pendulispora brunnea</name>
    <dbReference type="NCBI Taxonomy" id="2905690"/>
    <lineage>
        <taxon>Bacteria</taxon>
        <taxon>Pseudomonadati</taxon>
        <taxon>Myxococcota</taxon>
        <taxon>Myxococcia</taxon>
        <taxon>Myxococcales</taxon>
        <taxon>Sorangiineae</taxon>
        <taxon>Pendulisporaceae</taxon>
        <taxon>Pendulispora</taxon>
    </lineage>
</organism>
<accession>A0ABZ2KJ70</accession>
<reference evidence="1 2" key="1">
    <citation type="submission" date="2021-12" db="EMBL/GenBank/DDBJ databases">
        <title>Discovery of the Pendulisporaceae a myxobacterial family with distinct sporulation behavior and unique specialized metabolism.</title>
        <authorList>
            <person name="Garcia R."/>
            <person name="Popoff A."/>
            <person name="Bader C.D."/>
            <person name="Loehr J."/>
            <person name="Walesch S."/>
            <person name="Walt C."/>
            <person name="Boldt J."/>
            <person name="Bunk B."/>
            <person name="Haeckl F.J.F.P.J."/>
            <person name="Gunesch A.P."/>
            <person name="Birkelbach J."/>
            <person name="Nuebel U."/>
            <person name="Pietschmann T."/>
            <person name="Bach T."/>
            <person name="Mueller R."/>
        </authorList>
    </citation>
    <scope>NUCLEOTIDE SEQUENCE [LARGE SCALE GENOMIC DNA]</scope>
    <source>
        <strain evidence="1 2">MSr12523</strain>
    </source>
</reference>
<dbReference type="RefSeq" id="WP_394847989.1">
    <property type="nucleotide sequence ID" value="NZ_CP089982.1"/>
</dbReference>
<evidence type="ECO:0000313" key="1">
    <source>
        <dbReference type="EMBL" id="WXA97373.1"/>
    </source>
</evidence>